<comment type="catalytic activity">
    <reaction evidence="1">
        <text>Hydrolyzes the link between N-acetylmuramoyl residues and L-amino acid residues in certain cell-wall glycopeptides.</text>
        <dbReference type="EC" id="3.5.1.28"/>
    </reaction>
</comment>
<dbReference type="Gene3D" id="3.40.80.10">
    <property type="entry name" value="Peptidoglycan recognition protein-like"/>
    <property type="match status" value="1"/>
</dbReference>
<keyword evidence="5" id="KW-1133">Transmembrane helix</keyword>
<keyword evidence="5" id="KW-0472">Membrane</keyword>
<dbReference type="PANTHER" id="PTHR30417">
    <property type="entry name" value="N-ACETYLMURAMOYL-L-ALANINE AMIDASE AMID"/>
    <property type="match status" value="1"/>
</dbReference>
<feature type="domain" description="N-acetylmuramoyl-L-alanine amidase" evidence="6">
    <location>
        <begin position="70"/>
        <end position="213"/>
    </location>
</feature>
<sequence length="227" mass="25661">MGRVQKKNAKNYLLIIIATSLACILCIATVVGGIHMAFGQDHKKQQDILYQNAQITKPVITQNLLTANINSRPGIALEKVKGIVVHYTANPGTSAKANRDYFESRKNCEDKAEYKVSSHFIIGIAGDIIQCIPENEIAYASNSRNKDTISIECCHPDATGKFTQKTYQSLVNLLSYLCVKYHISDQNIIRHYDVTKKICPKYYVKHPKKWEKLKKDVLSEIKNSEKE</sequence>
<feature type="transmembrane region" description="Helical" evidence="5">
    <location>
        <begin position="12"/>
        <end position="38"/>
    </location>
</feature>
<organism evidence="7 8">
    <name type="scientific">Jutongia hominis</name>
    <dbReference type="NCBI Taxonomy" id="2763664"/>
    <lineage>
        <taxon>Bacteria</taxon>
        <taxon>Bacillati</taxon>
        <taxon>Bacillota</taxon>
        <taxon>Clostridia</taxon>
        <taxon>Lachnospirales</taxon>
        <taxon>Lachnospiraceae</taxon>
        <taxon>Jutongia</taxon>
    </lineage>
</organism>
<keyword evidence="3" id="KW-0378">Hydrolase</keyword>
<dbReference type="SMART" id="SM00644">
    <property type="entry name" value="Ami_2"/>
    <property type="match status" value="1"/>
</dbReference>
<reference evidence="7 8" key="1">
    <citation type="submission" date="2020-08" db="EMBL/GenBank/DDBJ databases">
        <title>Genome public.</title>
        <authorList>
            <person name="Liu C."/>
            <person name="Sun Q."/>
        </authorList>
    </citation>
    <scope>NUCLEOTIDE SEQUENCE [LARGE SCALE GENOMIC DNA]</scope>
    <source>
        <strain evidence="7 8">BX3</strain>
    </source>
</reference>
<evidence type="ECO:0000256" key="4">
    <source>
        <dbReference type="ARBA" id="ARBA00023316"/>
    </source>
</evidence>
<dbReference type="Pfam" id="PF01510">
    <property type="entry name" value="Amidase_2"/>
    <property type="match status" value="1"/>
</dbReference>
<evidence type="ECO:0000256" key="2">
    <source>
        <dbReference type="ARBA" id="ARBA00011901"/>
    </source>
</evidence>
<comment type="caution">
    <text evidence="7">The sequence shown here is derived from an EMBL/GenBank/DDBJ whole genome shotgun (WGS) entry which is preliminary data.</text>
</comment>
<evidence type="ECO:0000259" key="6">
    <source>
        <dbReference type="SMART" id="SM00644"/>
    </source>
</evidence>
<dbReference type="PANTHER" id="PTHR30417:SF1">
    <property type="entry name" value="N-ACETYLMURAMOYL-L-ALANINE AMIDASE AMID"/>
    <property type="match status" value="1"/>
</dbReference>
<proteinExistence type="predicted"/>
<accession>A0ABR7MVS0</accession>
<keyword evidence="5" id="KW-0812">Transmembrane</keyword>
<dbReference type="CDD" id="cd06583">
    <property type="entry name" value="PGRP"/>
    <property type="match status" value="1"/>
</dbReference>
<gene>
    <name evidence="7" type="ORF">H8700_09295</name>
</gene>
<dbReference type="InterPro" id="IPR002502">
    <property type="entry name" value="Amidase_domain"/>
</dbReference>
<dbReference type="SUPFAM" id="SSF55846">
    <property type="entry name" value="N-acetylmuramoyl-L-alanine amidase-like"/>
    <property type="match status" value="1"/>
</dbReference>
<evidence type="ECO:0000256" key="1">
    <source>
        <dbReference type="ARBA" id="ARBA00001561"/>
    </source>
</evidence>
<dbReference type="PROSITE" id="PS51257">
    <property type="entry name" value="PROKAR_LIPOPROTEIN"/>
    <property type="match status" value="1"/>
</dbReference>
<dbReference type="Proteomes" id="UP000637513">
    <property type="component" value="Unassembled WGS sequence"/>
</dbReference>
<name>A0ABR7MVS0_9FIRM</name>
<dbReference type="InterPro" id="IPR036505">
    <property type="entry name" value="Amidase/PGRP_sf"/>
</dbReference>
<keyword evidence="8" id="KW-1185">Reference proteome</keyword>
<keyword evidence="4" id="KW-0961">Cell wall biogenesis/degradation</keyword>
<dbReference type="RefSeq" id="WP_249305313.1">
    <property type="nucleotide sequence ID" value="NZ_JACRSW010000032.1"/>
</dbReference>
<evidence type="ECO:0000256" key="5">
    <source>
        <dbReference type="SAM" id="Phobius"/>
    </source>
</evidence>
<evidence type="ECO:0000256" key="3">
    <source>
        <dbReference type="ARBA" id="ARBA00022801"/>
    </source>
</evidence>
<dbReference type="EMBL" id="JACRSW010000032">
    <property type="protein sequence ID" value="MBC8557898.1"/>
    <property type="molecule type" value="Genomic_DNA"/>
</dbReference>
<evidence type="ECO:0000313" key="8">
    <source>
        <dbReference type="Proteomes" id="UP000637513"/>
    </source>
</evidence>
<evidence type="ECO:0000313" key="7">
    <source>
        <dbReference type="EMBL" id="MBC8557898.1"/>
    </source>
</evidence>
<dbReference type="InterPro" id="IPR051206">
    <property type="entry name" value="NAMLAA_amidase_2"/>
</dbReference>
<protein>
    <recommendedName>
        <fullName evidence="2">N-acetylmuramoyl-L-alanine amidase</fullName>
        <ecNumber evidence="2">3.5.1.28</ecNumber>
    </recommendedName>
</protein>
<dbReference type="EC" id="3.5.1.28" evidence="2"/>